<feature type="region of interest" description="Disordered" evidence="1">
    <location>
        <begin position="128"/>
        <end position="177"/>
    </location>
</feature>
<comment type="caution">
    <text evidence="2">The sequence shown here is derived from an EMBL/GenBank/DDBJ whole genome shotgun (WGS) entry which is preliminary data.</text>
</comment>
<dbReference type="PANTHER" id="PTHR35745">
    <property type="entry name" value="BNACNNG14650D PROTEIN"/>
    <property type="match status" value="1"/>
</dbReference>
<keyword evidence="3" id="KW-1185">Reference proteome</keyword>
<dbReference type="EMBL" id="JAGGNH010000009">
    <property type="protein sequence ID" value="KAJ0963694.1"/>
    <property type="molecule type" value="Genomic_DNA"/>
</dbReference>
<dbReference type="PANTHER" id="PTHR35745:SF1">
    <property type="entry name" value="OS04G0513000 PROTEIN"/>
    <property type="match status" value="1"/>
</dbReference>
<reference evidence="2" key="2">
    <citation type="journal article" date="2022" name="Hortic Res">
        <title>The genome of Dioscorea zingiberensis sheds light on the biosynthesis, origin and evolution of the medicinally important diosgenin saponins.</title>
        <authorList>
            <person name="Li Y."/>
            <person name="Tan C."/>
            <person name="Li Z."/>
            <person name="Guo J."/>
            <person name="Li S."/>
            <person name="Chen X."/>
            <person name="Wang C."/>
            <person name="Dai X."/>
            <person name="Yang H."/>
            <person name="Song W."/>
            <person name="Hou L."/>
            <person name="Xu J."/>
            <person name="Tong Z."/>
            <person name="Xu A."/>
            <person name="Yuan X."/>
            <person name="Wang W."/>
            <person name="Yang Q."/>
            <person name="Chen L."/>
            <person name="Sun Z."/>
            <person name="Wang K."/>
            <person name="Pan B."/>
            <person name="Chen J."/>
            <person name="Bao Y."/>
            <person name="Liu F."/>
            <person name="Qi X."/>
            <person name="Gang D.R."/>
            <person name="Wen J."/>
            <person name="Li J."/>
        </authorList>
    </citation>
    <scope>NUCLEOTIDE SEQUENCE</scope>
    <source>
        <strain evidence="2">Dzin_1.0</strain>
    </source>
</reference>
<dbReference type="InterPro" id="IPR040003">
    <property type="entry name" value="PG18-like"/>
</dbReference>
<evidence type="ECO:0000313" key="2">
    <source>
        <dbReference type="EMBL" id="KAJ0963694.1"/>
    </source>
</evidence>
<organism evidence="2 3">
    <name type="scientific">Dioscorea zingiberensis</name>
    <dbReference type="NCBI Taxonomy" id="325984"/>
    <lineage>
        <taxon>Eukaryota</taxon>
        <taxon>Viridiplantae</taxon>
        <taxon>Streptophyta</taxon>
        <taxon>Embryophyta</taxon>
        <taxon>Tracheophyta</taxon>
        <taxon>Spermatophyta</taxon>
        <taxon>Magnoliopsida</taxon>
        <taxon>Liliopsida</taxon>
        <taxon>Dioscoreales</taxon>
        <taxon>Dioscoreaceae</taxon>
        <taxon>Dioscorea</taxon>
    </lineage>
</organism>
<gene>
    <name evidence="2" type="ORF">J5N97_028816</name>
</gene>
<feature type="compositionally biased region" description="Polar residues" evidence="1">
    <location>
        <begin position="134"/>
        <end position="148"/>
    </location>
</feature>
<evidence type="ECO:0000256" key="1">
    <source>
        <dbReference type="SAM" id="MobiDB-lite"/>
    </source>
</evidence>
<reference evidence="2" key="1">
    <citation type="submission" date="2021-03" db="EMBL/GenBank/DDBJ databases">
        <authorList>
            <person name="Li Z."/>
            <person name="Yang C."/>
        </authorList>
    </citation>
    <scope>NUCLEOTIDE SEQUENCE</scope>
    <source>
        <strain evidence="2">Dzin_1.0</strain>
        <tissue evidence="2">Leaf</tissue>
    </source>
</reference>
<proteinExistence type="predicted"/>
<evidence type="ECO:0000313" key="3">
    <source>
        <dbReference type="Proteomes" id="UP001085076"/>
    </source>
</evidence>
<protein>
    <submittedName>
        <fullName evidence="2">Uncharacterized protein</fullName>
    </submittedName>
</protein>
<dbReference type="GO" id="GO:0010027">
    <property type="term" value="P:thylakoid membrane organization"/>
    <property type="evidence" value="ECO:0007669"/>
    <property type="project" value="InterPro"/>
</dbReference>
<name>A0A9D5H569_9LILI</name>
<accession>A0A9D5H569</accession>
<sequence length="177" mass="18940">MRAGVSACQWFPIPPRHCPSPSLSSSSQLPVSSFAPFSLTSNAPSFPRGRIQCSAGRSPGPGSGENESKAVLDAFFLGKAFAEALNERIGSTVGEILSVIGQFQAEQQKQVQDFQEEVMERAKKAKERAALEVTEQQSNVPKTFSAPSDNGVGPVVSPPTPMRPSPASDPFQDMFKD</sequence>
<dbReference type="AlphaFoldDB" id="A0A9D5H569"/>
<dbReference type="GO" id="GO:0009535">
    <property type="term" value="C:chloroplast thylakoid membrane"/>
    <property type="evidence" value="ECO:0007669"/>
    <property type="project" value="TreeGrafter"/>
</dbReference>
<dbReference type="Pfam" id="PF20711">
    <property type="entry name" value="DUF6825"/>
    <property type="match status" value="1"/>
</dbReference>
<dbReference type="Proteomes" id="UP001085076">
    <property type="component" value="Miscellaneous, Linkage group lg09"/>
</dbReference>
<dbReference type="OrthoDB" id="532061at2759"/>